<dbReference type="Gene3D" id="1.10.580.10">
    <property type="entry name" value="Citrate Synthase, domain 1"/>
    <property type="match status" value="1"/>
</dbReference>
<accession>A0A6S6TI97</accession>
<evidence type="ECO:0000256" key="3">
    <source>
        <dbReference type="ARBA" id="ARBA00012972"/>
    </source>
</evidence>
<comment type="pathway">
    <text evidence="1">Carbohydrate metabolism; tricarboxylic acid cycle; isocitrate from oxaloacetate: step 1/2.</text>
</comment>
<dbReference type="GO" id="GO:0006099">
    <property type="term" value="P:tricarboxylic acid cycle"/>
    <property type="evidence" value="ECO:0007669"/>
    <property type="project" value="UniProtKB-UniPathway"/>
</dbReference>
<dbReference type="InterPro" id="IPR016143">
    <property type="entry name" value="Citrate_synth-like_sm_a-sub"/>
</dbReference>
<dbReference type="InterPro" id="IPR019810">
    <property type="entry name" value="Citrate_synthase_AS"/>
</dbReference>
<dbReference type="AlphaFoldDB" id="A0A6S6TI97"/>
<dbReference type="Pfam" id="PF00285">
    <property type="entry name" value="Citrate_synt"/>
    <property type="match status" value="1"/>
</dbReference>
<proteinExistence type="inferred from homology"/>
<dbReference type="FunFam" id="1.10.580.10:FF:000001">
    <property type="entry name" value="Citrate synthase"/>
    <property type="match status" value="1"/>
</dbReference>
<dbReference type="EC" id="2.3.3.16" evidence="3"/>
<evidence type="ECO:0000256" key="1">
    <source>
        <dbReference type="ARBA" id="ARBA00004751"/>
    </source>
</evidence>
<name>A0A6S6TI97_9BACT</name>
<sequence length="444" mass="50188">MDILKQRFQAKAFALFKANKDMLKEHGDLVIDKVSISQMFGGMRGMKSMIWETSELDAYEGIRFRGYSIRQLRKALPKAVGCKEPLPEGLFWLMLVGDIPTDKEVKWLTEEWQKRSSVPDHTFKMLDSMPTTMHPMTQFSAAILSMQTESVFAKRYAEGINKQDYWDAYYEDTMNLIACLPRIAAYIYRRTYFDNKHIEPNLELDWGANFAHMLGVSDTPDFLSLMRLYLTIHADHEGGNASAHTTHLVGSTLSDPYYSLSGGMNALAGPLHGLANQEVIKWILNMVDDLGTDTPSSDQISDYVHKTLAEGKVIPGYGHAVLRQPDPRYMAQRVFAEDYINDDPIVKIVWKLFDIVPPLLQDLGKVKNPWPNVDAHSGALLMHYGLKDFSFYTVLFGVSRAMGVLASGVWSRALGMPLERPKSLTSIAVKNFIEKETTTTTPKE</sequence>
<organism evidence="6">
    <name type="scientific">uncultured Aureispira sp</name>
    <dbReference type="NCBI Taxonomy" id="1331704"/>
    <lineage>
        <taxon>Bacteria</taxon>
        <taxon>Pseudomonadati</taxon>
        <taxon>Bacteroidota</taxon>
        <taxon>Saprospiria</taxon>
        <taxon>Saprospirales</taxon>
        <taxon>Saprospiraceae</taxon>
        <taxon>Aureispira</taxon>
        <taxon>environmental samples</taxon>
    </lineage>
</organism>
<dbReference type="InterPro" id="IPR036969">
    <property type="entry name" value="Citrate_synthase_sf"/>
</dbReference>
<dbReference type="UniPathway" id="UPA00223"/>
<dbReference type="EMBL" id="CACVAQ010000257">
    <property type="protein sequence ID" value="CAA6817927.1"/>
    <property type="molecule type" value="Genomic_DNA"/>
</dbReference>
<dbReference type="GO" id="GO:0036440">
    <property type="term" value="F:citrate synthase activity"/>
    <property type="evidence" value="ECO:0007669"/>
    <property type="project" value="UniProtKB-EC"/>
</dbReference>
<dbReference type="PRINTS" id="PR00143">
    <property type="entry name" value="CITRTSNTHASE"/>
</dbReference>
<keyword evidence="4 5" id="KW-0808">Transferase</keyword>
<dbReference type="NCBIfam" id="NF007128">
    <property type="entry name" value="PRK09569.1"/>
    <property type="match status" value="1"/>
</dbReference>
<evidence type="ECO:0000313" key="6">
    <source>
        <dbReference type="EMBL" id="CAA6817927.1"/>
    </source>
</evidence>
<dbReference type="PROSITE" id="PS00480">
    <property type="entry name" value="CITRATE_SYNTHASE"/>
    <property type="match status" value="1"/>
</dbReference>
<protein>
    <recommendedName>
        <fullName evidence="3">citrate synthase (unknown stereospecificity)</fullName>
        <ecNumber evidence="3">2.3.3.16</ecNumber>
    </recommendedName>
</protein>
<dbReference type="SUPFAM" id="SSF48256">
    <property type="entry name" value="Citrate synthase"/>
    <property type="match status" value="1"/>
</dbReference>
<dbReference type="PANTHER" id="PTHR11739">
    <property type="entry name" value="CITRATE SYNTHASE"/>
    <property type="match status" value="1"/>
</dbReference>
<dbReference type="InterPro" id="IPR002020">
    <property type="entry name" value="Citrate_synthase"/>
</dbReference>
<keyword evidence="6" id="KW-0012">Acyltransferase</keyword>
<evidence type="ECO:0000256" key="4">
    <source>
        <dbReference type="ARBA" id="ARBA00022679"/>
    </source>
</evidence>
<gene>
    <name evidence="6" type="ORF">HELGO_WM17332</name>
</gene>
<comment type="similarity">
    <text evidence="2 5">Belongs to the citrate synthase family.</text>
</comment>
<evidence type="ECO:0000256" key="2">
    <source>
        <dbReference type="ARBA" id="ARBA00010566"/>
    </source>
</evidence>
<dbReference type="InterPro" id="IPR016142">
    <property type="entry name" value="Citrate_synth-like_lrg_a-sub"/>
</dbReference>
<dbReference type="GO" id="GO:0005975">
    <property type="term" value="P:carbohydrate metabolic process"/>
    <property type="evidence" value="ECO:0007669"/>
    <property type="project" value="TreeGrafter"/>
</dbReference>
<dbReference type="Gene3D" id="1.10.230.10">
    <property type="entry name" value="Cytochrome P450-Terp, domain 2"/>
    <property type="match status" value="1"/>
</dbReference>
<evidence type="ECO:0000256" key="5">
    <source>
        <dbReference type="RuleBase" id="RU003406"/>
    </source>
</evidence>
<reference evidence="6" key="1">
    <citation type="submission" date="2020-01" db="EMBL/GenBank/DDBJ databases">
        <authorList>
            <person name="Meier V. D."/>
            <person name="Meier V D."/>
        </authorList>
    </citation>
    <scope>NUCLEOTIDE SEQUENCE</scope>
    <source>
        <strain evidence="6">HLG_WM_MAG_10</strain>
    </source>
</reference>
<dbReference type="PANTHER" id="PTHR11739:SF8">
    <property type="entry name" value="CITRATE SYNTHASE, MITOCHONDRIAL"/>
    <property type="match status" value="1"/>
</dbReference>